<organism evidence="7">
    <name type="scientific">Physcomitrium patens</name>
    <name type="common">Spreading-leaved earth moss</name>
    <name type="synonym">Physcomitrella patens</name>
    <dbReference type="NCBI Taxonomy" id="3218"/>
    <lineage>
        <taxon>Eukaryota</taxon>
        <taxon>Viridiplantae</taxon>
        <taxon>Streptophyta</taxon>
        <taxon>Embryophyta</taxon>
        <taxon>Bryophyta</taxon>
        <taxon>Bryophytina</taxon>
        <taxon>Bryopsida</taxon>
        <taxon>Funariidae</taxon>
        <taxon>Funariales</taxon>
        <taxon>Funariaceae</taxon>
        <taxon>Physcomitrium</taxon>
    </lineage>
</organism>
<dbReference type="OMA" id="WAYASAH"/>
<evidence type="ECO:0008006" key="10">
    <source>
        <dbReference type="Google" id="ProtNLM"/>
    </source>
</evidence>
<dbReference type="InterPro" id="IPR001077">
    <property type="entry name" value="COMT_C"/>
</dbReference>
<feature type="active site" description="Proton acceptor" evidence="4">
    <location>
        <position position="314"/>
    </location>
</feature>
<dbReference type="GeneID" id="112282463"/>
<evidence type="ECO:0000313" key="7">
    <source>
        <dbReference type="EMBL" id="PNR54081.1"/>
    </source>
</evidence>
<keyword evidence="1" id="KW-0489">Methyltransferase</keyword>
<accession>A0A2K1KJX5</accession>
<evidence type="ECO:0000256" key="2">
    <source>
        <dbReference type="ARBA" id="ARBA00022679"/>
    </source>
</evidence>
<dbReference type="RefSeq" id="XP_024375819.1">
    <property type="nucleotide sequence ID" value="XM_024520051.2"/>
</dbReference>
<keyword evidence="3" id="KW-0949">S-adenosyl-L-methionine</keyword>
<dbReference type="STRING" id="3218.A0A2K1KJX5"/>
<dbReference type="Gene3D" id="1.10.10.10">
    <property type="entry name" value="Winged helix-like DNA-binding domain superfamily/Winged helix DNA-binding domain"/>
    <property type="match status" value="1"/>
</dbReference>
<dbReference type="InterPro" id="IPR016461">
    <property type="entry name" value="COMT-like"/>
</dbReference>
<evidence type="ECO:0000256" key="3">
    <source>
        <dbReference type="ARBA" id="ARBA00022691"/>
    </source>
</evidence>
<reference evidence="7 9" key="1">
    <citation type="journal article" date="2008" name="Science">
        <title>The Physcomitrella genome reveals evolutionary insights into the conquest of land by plants.</title>
        <authorList>
            <person name="Rensing S."/>
            <person name="Lang D."/>
            <person name="Zimmer A."/>
            <person name="Terry A."/>
            <person name="Salamov A."/>
            <person name="Shapiro H."/>
            <person name="Nishiyama T."/>
            <person name="Perroud P.-F."/>
            <person name="Lindquist E."/>
            <person name="Kamisugi Y."/>
            <person name="Tanahashi T."/>
            <person name="Sakakibara K."/>
            <person name="Fujita T."/>
            <person name="Oishi K."/>
            <person name="Shin-I T."/>
            <person name="Kuroki Y."/>
            <person name="Toyoda A."/>
            <person name="Suzuki Y."/>
            <person name="Hashimoto A."/>
            <person name="Yamaguchi K."/>
            <person name="Sugano A."/>
            <person name="Kohara Y."/>
            <person name="Fujiyama A."/>
            <person name="Anterola A."/>
            <person name="Aoki S."/>
            <person name="Ashton N."/>
            <person name="Barbazuk W.B."/>
            <person name="Barker E."/>
            <person name="Bennetzen J."/>
            <person name="Bezanilla M."/>
            <person name="Blankenship R."/>
            <person name="Cho S.H."/>
            <person name="Dutcher S."/>
            <person name="Estelle M."/>
            <person name="Fawcett J.A."/>
            <person name="Gundlach H."/>
            <person name="Hanada K."/>
            <person name="Heyl A."/>
            <person name="Hicks K.A."/>
            <person name="Hugh J."/>
            <person name="Lohr M."/>
            <person name="Mayer K."/>
            <person name="Melkozernov A."/>
            <person name="Murata T."/>
            <person name="Nelson D."/>
            <person name="Pils B."/>
            <person name="Prigge M."/>
            <person name="Reiss B."/>
            <person name="Renner T."/>
            <person name="Rombauts S."/>
            <person name="Rushton P."/>
            <person name="Sanderfoot A."/>
            <person name="Schween G."/>
            <person name="Shiu S.-H."/>
            <person name="Stueber K."/>
            <person name="Theodoulou F.L."/>
            <person name="Tu H."/>
            <person name="Van de Peer Y."/>
            <person name="Verrier P.J."/>
            <person name="Waters E."/>
            <person name="Wood A."/>
            <person name="Yang L."/>
            <person name="Cove D."/>
            <person name="Cuming A."/>
            <person name="Hasebe M."/>
            <person name="Lucas S."/>
            <person name="Mishler D.B."/>
            <person name="Reski R."/>
            <person name="Grigoriev I."/>
            <person name="Quatrano R.S."/>
            <person name="Boore J.L."/>
        </authorList>
    </citation>
    <scope>NUCLEOTIDE SEQUENCE [LARGE SCALE GENOMIC DNA]</scope>
    <source>
        <strain evidence="8 9">cv. Gransden 2004</strain>
    </source>
</reference>
<dbReference type="Pfam" id="PF08100">
    <property type="entry name" value="Dimerisation"/>
    <property type="match status" value="1"/>
</dbReference>
<keyword evidence="2" id="KW-0808">Transferase</keyword>
<dbReference type="EnsemblPlants" id="Pp3c5_16200V3.1">
    <property type="protein sequence ID" value="Pp3c5_16200V3.1"/>
    <property type="gene ID" value="Pp3c5_16200"/>
</dbReference>
<reference evidence="7 9" key="2">
    <citation type="journal article" date="2018" name="Plant J.">
        <title>The Physcomitrella patens chromosome-scale assembly reveals moss genome structure and evolution.</title>
        <authorList>
            <person name="Lang D."/>
            <person name="Ullrich K.K."/>
            <person name="Murat F."/>
            <person name="Fuchs J."/>
            <person name="Jenkins J."/>
            <person name="Haas F.B."/>
            <person name="Piednoel M."/>
            <person name="Gundlach H."/>
            <person name="Van Bel M."/>
            <person name="Meyberg R."/>
            <person name="Vives C."/>
            <person name="Morata J."/>
            <person name="Symeonidi A."/>
            <person name="Hiss M."/>
            <person name="Muchero W."/>
            <person name="Kamisugi Y."/>
            <person name="Saleh O."/>
            <person name="Blanc G."/>
            <person name="Decker E.L."/>
            <person name="van Gessel N."/>
            <person name="Grimwood J."/>
            <person name="Hayes R.D."/>
            <person name="Graham S.W."/>
            <person name="Gunter L.E."/>
            <person name="McDaniel S.F."/>
            <person name="Hoernstein S.N.W."/>
            <person name="Larsson A."/>
            <person name="Li F.W."/>
            <person name="Perroud P.F."/>
            <person name="Phillips J."/>
            <person name="Ranjan P."/>
            <person name="Rokshar D.S."/>
            <person name="Rothfels C.J."/>
            <person name="Schneider L."/>
            <person name="Shu S."/>
            <person name="Stevenson D.W."/>
            <person name="Thummler F."/>
            <person name="Tillich M."/>
            <person name="Villarreal Aguilar J.C."/>
            <person name="Widiez T."/>
            <person name="Wong G.K."/>
            <person name="Wymore A."/>
            <person name="Zhang Y."/>
            <person name="Zimmer A.D."/>
            <person name="Quatrano R.S."/>
            <person name="Mayer K.F.X."/>
            <person name="Goodstein D."/>
            <person name="Casacuberta J.M."/>
            <person name="Vandepoele K."/>
            <person name="Reski R."/>
            <person name="Cuming A.C."/>
            <person name="Tuskan G.A."/>
            <person name="Maumus F."/>
            <person name="Salse J."/>
            <person name="Schmutz J."/>
            <person name="Rensing S.A."/>
        </authorList>
    </citation>
    <scope>NUCLEOTIDE SEQUENCE [LARGE SCALE GENOMIC DNA]</scope>
    <source>
        <strain evidence="8 9">cv. Gransden 2004</strain>
    </source>
</reference>
<proteinExistence type="predicted"/>
<dbReference type="GO" id="GO:0008171">
    <property type="term" value="F:O-methyltransferase activity"/>
    <property type="evidence" value="ECO:0000318"/>
    <property type="project" value="GO_Central"/>
</dbReference>
<keyword evidence="9" id="KW-1185">Reference proteome</keyword>
<name>A0A2K1KJX5_PHYPA</name>
<dbReference type="EMBL" id="ABEU02000005">
    <property type="protein sequence ID" value="PNR54081.1"/>
    <property type="molecule type" value="Genomic_DNA"/>
</dbReference>
<dbReference type="GO" id="GO:0032259">
    <property type="term" value="P:methylation"/>
    <property type="evidence" value="ECO:0000318"/>
    <property type="project" value="GO_Central"/>
</dbReference>
<dbReference type="PaxDb" id="3218-PP1S116_1V6.1"/>
<dbReference type="InterPro" id="IPR029063">
    <property type="entry name" value="SAM-dependent_MTases_sf"/>
</dbReference>
<dbReference type="InterPro" id="IPR012967">
    <property type="entry name" value="COMT_dimerisation"/>
</dbReference>
<dbReference type="InterPro" id="IPR036390">
    <property type="entry name" value="WH_DNA-bd_sf"/>
</dbReference>
<dbReference type="Gramene" id="Pp3c5_16200V3.1">
    <property type="protein sequence ID" value="Pp3c5_16200V3.1"/>
    <property type="gene ID" value="Pp3c5_16200"/>
</dbReference>
<gene>
    <name evidence="8" type="primary">LOC112282463</name>
    <name evidence="7" type="ORF">PHYPA_007757</name>
</gene>
<dbReference type="GO" id="GO:0046983">
    <property type="term" value="F:protein dimerization activity"/>
    <property type="evidence" value="ECO:0007669"/>
    <property type="project" value="InterPro"/>
</dbReference>
<dbReference type="Gene3D" id="3.40.50.150">
    <property type="entry name" value="Vaccinia Virus protein VP39"/>
    <property type="match status" value="1"/>
</dbReference>
<sequence length="401" mass="44111">MIARLSIVHLVRFVSSWIVWQTVILDYNVKVFTEFVAFFNLLMAEATARSSDVDHKDCASAAQNGMRVLSPLLFGHAAAMTLKTAVVLNIPDILARAEPERGALSVHEISKELPSDSVDEQVLHRVMRTLVHLKVFSAERVSESGTTVARYGLTPASRRLVQENNSRSLAPLLMYLNYISSHVPWQHLHESVLYGKDAWGTAYGMTSWEYSDVDPEYGALWNAFNKVQGAPTIEALKRYDGFKDVNVLVDVGGYQGATVAAIVAAHPHIRGINFDLPHVIAEAPEFPGVEHVSGHLLEGGVPSGDAMLMKNIVHLFKDEEAVKVLQNCKKALTANGKLLIYDPVIPSEFDEGGSPYDGVPPLMDLGLLVYGKVDRTEEQWRALLASGGFPNASFVCLQPQH</sequence>
<protein>
    <recommendedName>
        <fullName evidence="10">O-methyltransferase domain-containing protein</fullName>
    </recommendedName>
</protein>
<dbReference type="SUPFAM" id="SSF53335">
    <property type="entry name" value="S-adenosyl-L-methionine-dependent methyltransferases"/>
    <property type="match status" value="1"/>
</dbReference>
<feature type="domain" description="O-methyltransferase C-terminal" evidence="5">
    <location>
        <begin position="185"/>
        <end position="389"/>
    </location>
</feature>
<dbReference type="InterPro" id="IPR036388">
    <property type="entry name" value="WH-like_DNA-bd_sf"/>
</dbReference>
<evidence type="ECO:0000313" key="9">
    <source>
        <dbReference type="Proteomes" id="UP000006727"/>
    </source>
</evidence>
<dbReference type="OrthoDB" id="1606438at2759"/>
<dbReference type="PANTHER" id="PTHR11746">
    <property type="entry name" value="O-METHYLTRANSFERASE"/>
    <property type="match status" value="1"/>
</dbReference>
<evidence type="ECO:0000256" key="1">
    <source>
        <dbReference type="ARBA" id="ARBA00022603"/>
    </source>
</evidence>
<evidence type="ECO:0000259" key="6">
    <source>
        <dbReference type="Pfam" id="PF08100"/>
    </source>
</evidence>
<evidence type="ECO:0000256" key="4">
    <source>
        <dbReference type="PIRSR" id="PIRSR005739-1"/>
    </source>
</evidence>
<dbReference type="Proteomes" id="UP000006727">
    <property type="component" value="Chromosome 5"/>
</dbReference>
<reference evidence="8" key="3">
    <citation type="submission" date="2020-12" db="UniProtKB">
        <authorList>
            <consortium name="EnsemblPlants"/>
        </authorList>
    </citation>
    <scope>IDENTIFICATION</scope>
</reference>
<dbReference type="PROSITE" id="PS51683">
    <property type="entry name" value="SAM_OMT_II"/>
    <property type="match status" value="1"/>
</dbReference>
<evidence type="ECO:0000259" key="5">
    <source>
        <dbReference type="Pfam" id="PF00891"/>
    </source>
</evidence>
<dbReference type="SUPFAM" id="SSF46785">
    <property type="entry name" value="Winged helix' DNA-binding domain"/>
    <property type="match status" value="1"/>
</dbReference>
<feature type="domain" description="O-methyltransferase dimerisation" evidence="6">
    <location>
        <begin position="72"/>
        <end position="162"/>
    </location>
</feature>
<dbReference type="Pfam" id="PF00891">
    <property type="entry name" value="Methyltransf_2"/>
    <property type="match status" value="1"/>
</dbReference>
<evidence type="ECO:0000313" key="8">
    <source>
        <dbReference type="EnsemblPlants" id="Pp3c5_16200V3.1"/>
    </source>
</evidence>
<dbReference type="AlphaFoldDB" id="A0A2K1KJX5"/>
<dbReference type="GO" id="GO:0008757">
    <property type="term" value="F:S-adenosylmethionine-dependent methyltransferase activity"/>
    <property type="evidence" value="ECO:0000318"/>
    <property type="project" value="GO_Central"/>
</dbReference>
<dbReference type="PIRSF" id="PIRSF005739">
    <property type="entry name" value="O-mtase"/>
    <property type="match status" value="1"/>
</dbReference>